<evidence type="ECO:0000313" key="1">
    <source>
        <dbReference type="EMBL" id="VTP63479.1"/>
    </source>
</evidence>
<keyword evidence="1" id="KW-0503">Monooxygenase</keyword>
<dbReference type="GO" id="GO:0052881">
    <property type="term" value="F:4-hydroxyphenylacetate 3-monooxygenase activity"/>
    <property type="evidence" value="ECO:0007669"/>
    <property type="project" value="UniProtKB-EC"/>
</dbReference>
<gene>
    <name evidence="1" type="primary">hpaB_1</name>
    <name evidence="1" type="ORF">NCTC13032_00882</name>
</gene>
<organism evidence="1 2">
    <name type="scientific">Leclercia adecarboxylata</name>
    <dbReference type="NCBI Taxonomy" id="83655"/>
    <lineage>
        <taxon>Bacteria</taxon>
        <taxon>Pseudomonadati</taxon>
        <taxon>Pseudomonadota</taxon>
        <taxon>Gammaproteobacteria</taxon>
        <taxon>Enterobacterales</taxon>
        <taxon>Enterobacteriaceae</taxon>
        <taxon>Leclercia</taxon>
    </lineage>
</organism>
<dbReference type="EC" id="1.14.14.9" evidence="1"/>
<protein>
    <submittedName>
        <fullName evidence="1">4-hydroxyphenylacetate 3-monooxygenase oxygenase component</fullName>
        <ecNumber evidence="1">1.14.14.9</ecNumber>
    </submittedName>
</protein>
<sequence length="35" mass="4117">MAMVDRCLSEYDQNGWTVPHLHNNTDINMLDKLLK</sequence>
<name>A0A4U9HME6_9ENTR</name>
<evidence type="ECO:0000313" key="2">
    <source>
        <dbReference type="Proteomes" id="UP000310719"/>
    </source>
</evidence>
<proteinExistence type="predicted"/>
<reference evidence="1 2" key="1">
    <citation type="submission" date="2019-05" db="EMBL/GenBank/DDBJ databases">
        <authorList>
            <consortium name="Pathogen Informatics"/>
        </authorList>
    </citation>
    <scope>NUCLEOTIDE SEQUENCE [LARGE SCALE GENOMIC DNA]</scope>
    <source>
        <strain evidence="1 2">NCTC13032</strain>
    </source>
</reference>
<dbReference type="Proteomes" id="UP000310719">
    <property type="component" value="Chromosome"/>
</dbReference>
<accession>A0A4U9HME6</accession>
<dbReference type="AlphaFoldDB" id="A0A4U9HME6"/>
<keyword evidence="1" id="KW-0560">Oxidoreductase</keyword>
<dbReference type="EMBL" id="LR590464">
    <property type="protein sequence ID" value="VTP63479.1"/>
    <property type="molecule type" value="Genomic_DNA"/>
</dbReference>